<accession>A0A381VE39</accession>
<feature type="transmembrane region" description="Helical" evidence="6">
    <location>
        <begin position="314"/>
        <end position="331"/>
    </location>
</feature>
<evidence type="ECO:0000313" key="8">
    <source>
        <dbReference type="EMBL" id="SVA38600.1"/>
    </source>
</evidence>
<keyword evidence="4 6" id="KW-1133">Transmembrane helix</keyword>
<organism evidence="8">
    <name type="scientific">marine metagenome</name>
    <dbReference type="NCBI Taxonomy" id="408172"/>
    <lineage>
        <taxon>unclassified sequences</taxon>
        <taxon>metagenomes</taxon>
        <taxon>ecological metagenomes</taxon>
    </lineage>
</organism>
<feature type="transmembrane region" description="Helical" evidence="6">
    <location>
        <begin position="103"/>
        <end position="124"/>
    </location>
</feature>
<evidence type="ECO:0000256" key="5">
    <source>
        <dbReference type="ARBA" id="ARBA00023136"/>
    </source>
</evidence>
<dbReference type="GO" id="GO:0005886">
    <property type="term" value="C:plasma membrane"/>
    <property type="evidence" value="ECO:0007669"/>
    <property type="project" value="UniProtKB-SubCell"/>
</dbReference>
<evidence type="ECO:0000259" key="7">
    <source>
        <dbReference type="PROSITE" id="PS50850"/>
    </source>
</evidence>
<evidence type="ECO:0000256" key="3">
    <source>
        <dbReference type="ARBA" id="ARBA00022692"/>
    </source>
</evidence>
<comment type="subcellular location">
    <subcellularLocation>
        <location evidence="1">Cell membrane</location>
        <topology evidence="1">Multi-pass membrane protein</topology>
    </subcellularLocation>
</comment>
<evidence type="ECO:0000256" key="6">
    <source>
        <dbReference type="SAM" id="Phobius"/>
    </source>
</evidence>
<dbReference type="PANTHER" id="PTHR23513">
    <property type="entry name" value="INTEGRAL MEMBRANE EFFLUX PROTEIN-RELATED"/>
    <property type="match status" value="1"/>
</dbReference>
<feature type="transmembrane region" description="Helical" evidence="6">
    <location>
        <begin position="250"/>
        <end position="272"/>
    </location>
</feature>
<dbReference type="SUPFAM" id="SSF103473">
    <property type="entry name" value="MFS general substrate transporter"/>
    <property type="match status" value="1"/>
</dbReference>
<dbReference type="InterPro" id="IPR020846">
    <property type="entry name" value="MFS_dom"/>
</dbReference>
<proteinExistence type="predicted"/>
<dbReference type="Gene3D" id="1.20.1250.20">
    <property type="entry name" value="MFS general substrate transporter like domains"/>
    <property type="match status" value="1"/>
</dbReference>
<sequence>MSDSKPTTNNSGVNSAITTSGDVSGSVNLNPFRVLRYGDYKFVWPTEALSLWAMEMETIVLAIFVLRDTNSPFLVGLIGALRVAGTLLGPLYGWMVDRYNPKLLQVCVRFFGILLAITLTTLIITDSLLLWHAYVIVTAGSMVRMLDLILIQALTADAVPSHALHGAIGLSRSTLDGARVLGSIAGGALFELMGLDWAYITITVLYLLATITAIQINSRPVIANAQTNNMWHGLREGFHYIRQNPLLPGLIFFSFLIEFTAFPIVNGLMAVVGDELYNLDGTGIGLLAAVASTGALLGALLLGIKQRVVNPTRVMIFGSITWHALMLVLAMEPPLWLFAVILLLWGFSGGTTFVAMIVALLRAAPSKTRGRVMGIRSLGIYGLSLGLLIGGWISEEAGPATMFGVLGTFGLTATVIASVIWPALLRGHNVLRPQENSS</sequence>
<evidence type="ECO:0000256" key="4">
    <source>
        <dbReference type="ARBA" id="ARBA00022989"/>
    </source>
</evidence>
<feature type="domain" description="Major facilitator superfamily (MFS) profile" evidence="7">
    <location>
        <begin position="247"/>
        <end position="438"/>
    </location>
</feature>
<evidence type="ECO:0000256" key="2">
    <source>
        <dbReference type="ARBA" id="ARBA00022475"/>
    </source>
</evidence>
<reference evidence="8" key="1">
    <citation type="submission" date="2018-05" db="EMBL/GenBank/DDBJ databases">
        <authorList>
            <person name="Lanie J.A."/>
            <person name="Ng W.-L."/>
            <person name="Kazmierczak K.M."/>
            <person name="Andrzejewski T.M."/>
            <person name="Davidsen T.M."/>
            <person name="Wayne K.J."/>
            <person name="Tettelin H."/>
            <person name="Glass J.I."/>
            <person name="Rusch D."/>
            <person name="Podicherti R."/>
            <person name="Tsui H.-C.T."/>
            <person name="Winkler M.E."/>
        </authorList>
    </citation>
    <scope>NUCLEOTIDE SEQUENCE</scope>
</reference>
<feature type="transmembrane region" description="Helical" evidence="6">
    <location>
        <begin position="284"/>
        <end position="302"/>
    </location>
</feature>
<dbReference type="CDD" id="cd06173">
    <property type="entry name" value="MFS_MefA_like"/>
    <property type="match status" value="1"/>
</dbReference>
<evidence type="ECO:0000256" key="1">
    <source>
        <dbReference type="ARBA" id="ARBA00004651"/>
    </source>
</evidence>
<name>A0A381VE39_9ZZZZ</name>
<dbReference type="InterPro" id="IPR011701">
    <property type="entry name" value="MFS"/>
</dbReference>
<protein>
    <recommendedName>
        <fullName evidence="7">Major facilitator superfamily (MFS) profile domain-containing protein</fullName>
    </recommendedName>
</protein>
<feature type="transmembrane region" description="Helical" evidence="6">
    <location>
        <begin position="131"/>
        <end position="154"/>
    </location>
</feature>
<dbReference type="EMBL" id="UINC01008582">
    <property type="protein sequence ID" value="SVA38600.1"/>
    <property type="molecule type" value="Genomic_DNA"/>
</dbReference>
<keyword evidence="3 6" id="KW-0812">Transmembrane</keyword>
<dbReference type="InterPro" id="IPR036259">
    <property type="entry name" value="MFS_trans_sf"/>
</dbReference>
<dbReference type="PANTHER" id="PTHR23513:SF11">
    <property type="entry name" value="STAPHYLOFERRIN A TRANSPORTER"/>
    <property type="match status" value="1"/>
</dbReference>
<dbReference type="PROSITE" id="PS50850">
    <property type="entry name" value="MFS"/>
    <property type="match status" value="1"/>
</dbReference>
<dbReference type="AlphaFoldDB" id="A0A381VE39"/>
<feature type="transmembrane region" description="Helical" evidence="6">
    <location>
        <begin position="400"/>
        <end position="424"/>
    </location>
</feature>
<dbReference type="GO" id="GO:0022857">
    <property type="term" value="F:transmembrane transporter activity"/>
    <property type="evidence" value="ECO:0007669"/>
    <property type="project" value="InterPro"/>
</dbReference>
<feature type="transmembrane region" description="Helical" evidence="6">
    <location>
        <begin position="337"/>
        <end position="361"/>
    </location>
</feature>
<keyword evidence="5 6" id="KW-0472">Membrane</keyword>
<feature type="transmembrane region" description="Helical" evidence="6">
    <location>
        <begin position="197"/>
        <end position="216"/>
    </location>
</feature>
<feature type="transmembrane region" description="Helical" evidence="6">
    <location>
        <begin position="49"/>
        <end position="66"/>
    </location>
</feature>
<feature type="transmembrane region" description="Helical" evidence="6">
    <location>
        <begin position="73"/>
        <end position="91"/>
    </location>
</feature>
<dbReference type="Pfam" id="PF07690">
    <property type="entry name" value="MFS_1"/>
    <property type="match status" value="1"/>
</dbReference>
<keyword evidence="2" id="KW-1003">Cell membrane</keyword>
<feature type="transmembrane region" description="Helical" evidence="6">
    <location>
        <begin position="373"/>
        <end position="394"/>
    </location>
</feature>
<gene>
    <name evidence="8" type="ORF">METZ01_LOCUS91454</name>
</gene>